<feature type="domain" description="Gfo/Idh/MocA-like oxidoreductase N-terminal" evidence="1">
    <location>
        <begin position="1"/>
        <end position="115"/>
    </location>
</feature>
<dbReference type="Proteomes" id="UP000198307">
    <property type="component" value="Unassembled WGS sequence"/>
</dbReference>
<evidence type="ECO:0000313" key="4">
    <source>
        <dbReference type="Proteomes" id="UP000198307"/>
    </source>
</evidence>
<dbReference type="EMBL" id="FZQB01000005">
    <property type="protein sequence ID" value="SNT73599.1"/>
    <property type="molecule type" value="Genomic_DNA"/>
</dbReference>
<dbReference type="Gene3D" id="3.40.50.720">
    <property type="entry name" value="NAD(P)-binding Rossmann-like Domain"/>
    <property type="match status" value="1"/>
</dbReference>
<dbReference type="PANTHER" id="PTHR43377:SF2">
    <property type="entry name" value="BINDING ROSSMANN FOLD OXIDOREDUCTASE, PUTATIVE (AFU_ORTHOLOGUE AFUA_4G00560)-RELATED"/>
    <property type="match status" value="1"/>
</dbReference>
<feature type="domain" description="GFO/IDH/MocA-like oxidoreductase" evidence="2">
    <location>
        <begin position="130"/>
        <end position="281"/>
    </location>
</feature>
<reference evidence="3 4" key="1">
    <citation type="submission" date="2017-07" db="EMBL/GenBank/DDBJ databases">
        <authorList>
            <person name="Sun Z.S."/>
            <person name="Albrecht U."/>
            <person name="Echele G."/>
            <person name="Lee C.C."/>
        </authorList>
    </citation>
    <scope>NUCLEOTIDE SEQUENCE [LARGE SCALE GENOMIC DNA]</scope>
    <source>
        <strain evidence="3 4">DSM 14827</strain>
    </source>
</reference>
<dbReference type="Pfam" id="PF01408">
    <property type="entry name" value="GFO_IDH_MocA"/>
    <property type="match status" value="1"/>
</dbReference>
<name>A0A239PTH4_9RHOB</name>
<gene>
    <name evidence="3" type="ORF">SAMN05444959_105108</name>
</gene>
<sequence length="385" mass="42299">MKVGIIGLGARIAALLPEFAGADPDLQFSAVADPSDARMSAFPGAMPARYEDASRMLAAGPFDMLMIGSPNHLHLDHLRLALQSDTPYIFVEKPLVISVEQSLELARLIAEHDGMRRLMVGLVLRYSPLYRALQQAQADGHLGEIMSIEASEHIAPYHGSFFMRDWRRDRALSGGFMLEKCCHDIDLYQGVVGARPSHVASFGGRKKYLPRHRPAGNPDYLTRMSPRWGGTDDAFSGQGDIVDYQTALVQYENGATMAFHTNLNVPDEFRRFAVIGRDGMAEGDFIRNNFRVTLSDSGKTICDLASVTDAETSSQGHYGADRAMVRDVVAYMRHELARLPLSCLDALEAGLTAMAMDQAMAETRVVDLSPIWAQLDEALAARVPA</sequence>
<dbReference type="RefSeq" id="WP_089344187.1">
    <property type="nucleotide sequence ID" value="NZ_CP067132.1"/>
</dbReference>
<dbReference type="AlphaFoldDB" id="A0A239PTH4"/>
<dbReference type="InterPro" id="IPR051450">
    <property type="entry name" value="Gfo/Idh/MocA_Oxidoreductases"/>
</dbReference>
<protein>
    <submittedName>
        <fullName evidence="3">Predicted dehydrogenase</fullName>
    </submittedName>
</protein>
<dbReference type="PANTHER" id="PTHR43377">
    <property type="entry name" value="BILIVERDIN REDUCTASE A"/>
    <property type="match status" value="1"/>
</dbReference>
<dbReference type="InterPro" id="IPR055170">
    <property type="entry name" value="GFO_IDH_MocA-like_dom"/>
</dbReference>
<dbReference type="Pfam" id="PF22725">
    <property type="entry name" value="GFO_IDH_MocA_C3"/>
    <property type="match status" value="1"/>
</dbReference>
<evidence type="ECO:0000259" key="1">
    <source>
        <dbReference type="Pfam" id="PF01408"/>
    </source>
</evidence>
<dbReference type="GO" id="GO:0000166">
    <property type="term" value="F:nucleotide binding"/>
    <property type="evidence" value="ECO:0007669"/>
    <property type="project" value="InterPro"/>
</dbReference>
<organism evidence="3 4">
    <name type="scientific">Paracoccus seriniphilus</name>
    <dbReference type="NCBI Taxonomy" id="184748"/>
    <lineage>
        <taxon>Bacteria</taxon>
        <taxon>Pseudomonadati</taxon>
        <taxon>Pseudomonadota</taxon>
        <taxon>Alphaproteobacteria</taxon>
        <taxon>Rhodobacterales</taxon>
        <taxon>Paracoccaceae</taxon>
        <taxon>Paracoccus</taxon>
    </lineage>
</organism>
<evidence type="ECO:0000313" key="3">
    <source>
        <dbReference type="EMBL" id="SNT73599.1"/>
    </source>
</evidence>
<dbReference type="SUPFAM" id="SSF55347">
    <property type="entry name" value="Glyceraldehyde-3-phosphate dehydrogenase-like, C-terminal domain"/>
    <property type="match status" value="1"/>
</dbReference>
<keyword evidence="4" id="KW-1185">Reference proteome</keyword>
<dbReference type="InterPro" id="IPR036291">
    <property type="entry name" value="NAD(P)-bd_dom_sf"/>
</dbReference>
<accession>A0A239PTH4</accession>
<dbReference type="InterPro" id="IPR000683">
    <property type="entry name" value="Gfo/Idh/MocA-like_OxRdtase_N"/>
</dbReference>
<evidence type="ECO:0000259" key="2">
    <source>
        <dbReference type="Pfam" id="PF22725"/>
    </source>
</evidence>
<dbReference type="Gene3D" id="3.30.360.10">
    <property type="entry name" value="Dihydrodipicolinate Reductase, domain 2"/>
    <property type="match status" value="1"/>
</dbReference>
<proteinExistence type="predicted"/>
<dbReference type="OrthoDB" id="9815825at2"/>
<dbReference type="SUPFAM" id="SSF51735">
    <property type="entry name" value="NAD(P)-binding Rossmann-fold domains"/>
    <property type="match status" value="1"/>
</dbReference>